<feature type="domain" description="N-acetyltransferase" evidence="1">
    <location>
        <begin position="13"/>
        <end position="176"/>
    </location>
</feature>
<evidence type="ECO:0000259" key="1">
    <source>
        <dbReference type="PROSITE" id="PS51186"/>
    </source>
</evidence>
<dbReference type="InterPro" id="IPR016181">
    <property type="entry name" value="Acyl_CoA_acyltransferase"/>
</dbReference>
<organism evidence="2 3">
    <name type="scientific">Nonomuraea corallina</name>
    <dbReference type="NCBI Taxonomy" id="2989783"/>
    <lineage>
        <taxon>Bacteria</taxon>
        <taxon>Bacillati</taxon>
        <taxon>Actinomycetota</taxon>
        <taxon>Actinomycetes</taxon>
        <taxon>Streptosporangiales</taxon>
        <taxon>Streptosporangiaceae</taxon>
        <taxon>Nonomuraea</taxon>
    </lineage>
</organism>
<sequence length="359" mass="38989">MFDPQPAITTERLVLRPFGPSDADRIRSVVESGARFLPPGAPGHVASVPQWLANGVHELHRSGQGVHLAMTDRNGLIVGAISLFKTVWGAGTTEVGYGVHPLHRGRGFATEALRGLVAYVFAETTLRRVDLTADLDNLPSLSVARKAGFTWEGVLRAAVLEDDGPHDLVIFGMLRDDSRTPADLLPRTELRTGRLLVRPFVEEDVPDLAATAADPLTQAMTGVPRNYTQAHARAFIAGAERMRLRGQGIAWAVEEEAGGRFAVSVDLRDVDWGNRTGEIGYMAAPWARGRGYTAEAVTAIGRWLLQEQRFHRLRLRAAASNPASQRVAEKAGFVREGVERGALRGEDLVVYSLVPADLG</sequence>
<accession>A0ABT4SMM4</accession>
<dbReference type="Pfam" id="PF13302">
    <property type="entry name" value="Acetyltransf_3"/>
    <property type="match status" value="2"/>
</dbReference>
<gene>
    <name evidence="2" type="ORF">OUY22_33355</name>
</gene>
<dbReference type="InterPro" id="IPR051908">
    <property type="entry name" value="Ribosomal_N-acetyltransferase"/>
</dbReference>
<dbReference type="PROSITE" id="PS51186">
    <property type="entry name" value="GNAT"/>
    <property type="match status" value="2"/>
</dbReference>
<dbReference type="PANTHER" id="PTHR43441">
    <property type="entry name" value="RIBOSOMAL-PROTEIN-SERINE ACETYLTRANSFERASE"/>
    <property type="match status" value="1"/>
</dbReference>
<name>A0ABT4SMM4_9ACTN</name>
<reference evidence="2" key="1">
    <citation type="submission" date="2022-11" db="EMBL/GenBank/DDBJ databases">
        <title>Nonomuraea corallina sp. nov., a new species of the genus Nonomuraea isolated from sea side sediment in Thai sea.</title>
        <authorList>
            <person name="Ngamcharungchit C."/>
            <person name="Matsumoto A."/>
            <person name="Suriyachadkun C."/>
            <person name="Panbangred W."/>
            <person name="Inahashi Y."/>
            <person name="Intra B."/>
        </authorList>
    </citation>
    <scope>NUCLEOTIDE SEQUENCE</scope>
    <source>
        <strain evidence="2">MCN248</strain>
    </source>
</reference>
<dbReference type="InterPro" id="IPR000182">
    <property type="entry name" value="GNAT_dom"/>
</dbReference>
<evidence type="ECO:0000313" key="2">
    <source>
        <dbReference type="EMBL" id="MDA0638320.1"/>
    </source>
</evidence>
<feature type="domain" description="N-acetyltransferase" evidence="1">
    <location>
        <begin position="195"/>
        <end position="357"/>
    </location>
</feature>
<keyword evidence="3" id="KW-1185">Reference proteome</keyword>
<dbReference type="Proteomes" id="UP001144036">
    <property type="component" value="Unassembled WGS sequence"/>
</dbReference>
<comment type="caution">
    <text evidence="2">The sequence shown here is derived from an EMBL/GenBank/DDBJ whole genome shotgun (WGS) entry which is preliminary data.</text>
</comment>
<dbReference type="PANTHER" id="PTHR43441:SF6">
    <property type="entry name" value="N-ACETYLTRANSFERASE DOMAIN-CONTAINING PROTEIN"/>
    <property type="match status" value="1"/>
</dbReference>
<dbReference type="EMBL" id="JAPNNL010000224">
    <property type="protein sequence ID" value="MDA0638320.1"/>
    <property type="molecule type" value="Genomic_DNA"/>
</dbReference>
<dbReference type="CDD" id="cd04301">
    <property type="entry name" value="NAT_SF"/>
    <property type="match status" value="1"/>
</dbReference>
<proteinExistence type="predicted"/>
<dbReference type="RefSeq" id="WP_270159254.1">
    <property type="nucleotide sequence ID" value="NZ_JAPNNL010000224.1"/>
</dbReference>
<dbReference type="SUPFAM" id="SSF55729">
    <property type="entry name" value="Acyl-CoA N-acyltransferases (Nat)"/>
    <property type="match status" value="2"/>
</dbReference>
<protein>
    <submittedName>
        <fullName evidence="2">GNAT family N-acetyltransferase</fullName>
    </submittedName>
</protein>
<evidence type="ECO:0000313" key="3">
    <source>
        <dbReference type="Proteomes" id="UP001144036"/>
    </source>
</evidence>
<dbReference type="Gene3D" id="3.40.630.30">
    <property type="match status" value="2"/>
</dbReference>